<dbReference type="InterPro" id="IPR002223">
    <property type="entry name" value="Kunitz_BPTI"/>
</dbReference>
<name>V4A0C9_LOTGI</name>
<dbReference type="OMA" id="RCLYAIE"/>
<dbReference type="HOGENOM" id="CLU_164133_4_0_1"/>
<keyword evidence="4" id="KW-1185">Reference proteome</keyword>
<dbReference type="SMART" id="SM00131">
    <property type="entry name" value="KU"/>
    <property type="match status" value="1"/>
</dbReference>
<gene>
    <name evidence="3" type="ORF">LOTGIDRAFT_123735</name>
</gene>
<dbReference type="EMBL" id="KB202481">
    <property type="protein sequence ID" value="ESO90117.1"/>
    <property type="molecule type" value="Genomic_DNA"/>
</dbReference>
<dbReference type="PANTHER" id="PTHR10083:SF374">
    <property type="entry name" value="BPTI_KUNITZ INHIBITOR DOMAIN-CONTAINING PROTEIN"/>
    <property type="match status" value="1"/>
</dbReference>
<dbReference type="RefSeq" id="XP_009059192.1">
    <property type="nucleotide sequence ID" value="XM_009060944.1"/>
</dbReference>
<proteinExistence type="predicted"/>
<evidence type="ECO:0000313" key="4">
    <source>
        <dbReference type="Proteomes" id="UP000030746"/>
    </source>
</evidence>
<evidence type="ECO:0000259" key="2">
    <source>
        <dbReference type="PROSITE" id="PS50279"/>
    </source>
</evidence>
<dbReference type="FunFam" id="4.10.410.10:FF:000020">
    <property type="entry name" value="Collagen, type VI, alpha 3"/>
    <property type="match status" value="1"/>
</dbReference>
<dbReference type="InterPro" id="IPR020901">
    <property type="entry name" value="Prtase_inh_Kunz-CS"/>
</dbReference>
<feature type="domain" description="BPTI/Kunitz inhibitor" evidence="2">
    <location>
        <begin position="8"/>
        <end position="59"/>
    </location>
</feature>
<dbReference type="KEGG" id="lgi:LOTGIDRAFT_123735"/>
<reference evidence="3 4" key="1">
    <citation type="journal article" date="2013" name="Nature">
        <title>Insights into bilaterian evolution from three spiralian genomes.</title>
        <authorList>
            <person name="Simakov O."/>
            <person name="Marletaz F."/>
            <person name="Cho S.J."/>
            <person name="Edsinger-Gonzales E."/>
            <person name="Havlak P."/>
            <person name="Hellsten U."/>
            <person name="Kuo D.H."/>
            <person name="Larsson T."/>
            <person name="Lv J."/>
            <person name="Arendt D."/>
            <person name="Savage R."/>
            <person name="Osoegawa K."/>
            <person name="de Jong P."/>
            <person name="Grimwood J."/>
            <person name="Chapman J.A."/>
            <person name="Shapiro H."/>
            <person name="Aerts A."/>
            <person name="Otillar R.P."/>
            <person name="Terry A.Y."/>
            <person name="Boore J.L."/>
            <person name="Grigoriev I.V."/>
            <person name="Lindberg D.R."/>
            <person name="Seaver E.C."/>
            <person name="Weisblat D.A."/>
            <person name="Putnam N.H."/>
            <person name="Rokhsar D.S."/>
        </authorList>
    </citation>
    <scope>NUCLEOTIDE SEQUENCE [LARGE SCALE GENOMIC DNA]</scope>
</reference>
<dbReference type="GeneID" id="20232288"/>
<dbReference type="Gene3D" id="4.10.410.10">
    <property type="entry name" value="Pancreatic trypsin inhibitor Kunitz domain"/>
    <property type="match status" value="1"/>
</dbReference>
<dbReference type="GO" id="GO:0005615">
    <property type="term" value="C:extracellular space"/>
    <property type="evidence" value="ECO:0007669"/>
    <property type="project" value="TreeGrafter"/>
</dbReference>
<dbReference type="SUPFAM" id="SSF57362">
    <property type="entry name" value="BPTI-like"/>
    <property type="match status" value="1"/>
</dbReference>
<dbReference type="AlphaFoldDB" id="V4A0C9"/>
<dbReference type="GO" id="GO:0004867">
    <property type="term" value="F:serine-type endopeptidase inhibitor activity"/>
    <property type="evidence" value="ECO:0007669"/>
    <property type="project" value="InterPro"/>
</dbReference>
<evidence type="ECO:0000256" key="1">
    <source>
        <dbReference type="ARBA" id="ARBA00023157"/>
    </source>
</evidence>
<dbReference type="PRINTS" id="PR00759">
    <property type="entry name" value="BASICPTASE"/>
</dbReference>
<dbReference type="Proteomes" id="UP000030746">
    <property type="component" value="Unassembled WGS sequence"/>
</dbReference>
<protein>
    <recommendedName>
        <fullName evidence="2">BPTI/Kunitz inhibitor domain-containing protein</fullName>
    </recommendedName>
</protein>
<sequence>MLFFIPECQQPIDPGTCNSRLYTRYAFDSQSQTCVRFIYSGCGGNKNRFTSRNACINACAL</sequence>
<accession>V4A0C9</accession>
<dbReference type="Pfam" id="PF00014">
    <property type="entry name" value="Kunitz_BPTI"/>
    <property type="match status" value="1"/>
</dbReference>
<dbReference type="PROSITE" id="PS00280">
    <property type="entry name" value="BPTI_KUNITZ_1"/>
    <property type="match status" value="1"/>
</dbReference>
<dbReference type="CDD" id="cd00109">
    <property type="entry name" value="Kunitz-type"/>
    <property type="match status" value="1"/>
</dbReference>
<dbReference type="InterPro" id="IPR050098">
    <property type="entry name" value="TFPI/VKTCI-like"/>
</dbReference>
<evidence type="ECO:0000313" key="3">
    <source>
        <dbReference type="EMBL" id="ESO90117.1"/>
    </source>
</evidence>
<dbReference type="CTD" id="20232288"/>
<organism evidence="3 4">
    <name type="scientific">Lottia gigantea</name>
    <name type="common">Giant owl limpet</name>
    <dbReference type="NCBI Taxonomy" id="225164"/>
    <lineage>
        <taxon>Eukaryota</taxon>
        <taxon>Metazoa</taxon>
        <taxon>Spiralia</taxon>
        <taxon>Lophotrochozoa</taxon>
        <taxon>Mollusca</taxon>
        <taxon>Gastropoda</taxon>
        <taxon>Patellogastropoda</taxon>
        <taxon>Lottioidea</taxon>
        <taxon>Lottiidae</taxon>
        <taxon>Lottia</taxon>
    </lineage>
</organism>
<dbReference type="OrthoDB" id="6155004at2759"/>
<dbReference type="InterPro" id="IPR036880">
    <property type="entry name" value="Kunitz_BPTI_sf"/>
</dbReference>
<dbReference type="PANTHER" id="PTHR10083">
    <property type="entry name" value="KUNITZ-TYPE PROTEASE INHIBITOR-RELATED"/>
    <property type="match status" value="1"/>
</dbReference>
<keyword evidence="1" id="KW-1015">Disulfide bond</keyword>
<dbReference type="PROSITE" id="PS50279">
    <property type="entry name" value="BPTI_KUNITZ_2"/>
    <property type="match status" value="1"/>
</dbReference>